<evidence type="ECO:0000313" key="1">
    <source>
        <dbReference type="EMBL" id="EKO17204.1"/>
    </source>
</evidence>
<proteinExistence type="predicted"/>
<accession>A0A0E2B8I7</accession>
<dbReference type="Proteomes" id="UP000006253">
    <property type="component" value="Unassembled WGS sequence"/>
</dbReference>
<reference evidence="1 2" key="1">
    <citation type="submission" date="2012-10" db="EMBL/GenBank/DDBJ databases">
        <authorList>
            <person name="Harkins D.M."/>
            <person name="Durkin A.S."/>
            <person name="Brinkac L.M."/>
            <person name="Selengut J.D."/>
            <person name="Sanka R."/>
            <person name="DePew J."/>
            <person name="Purushe J."/>
            <person name="Peacock S.J."/>
            <person name="Thaipadungpanit J."/>
            <person name="Wuthiekanun V.W."/>
            <person name="Day N.P."/>
            <person name="Vinetz J.M."/>
            <person name="Sutton G.G."/>
            <person name="Nelson W.C."/>
            <person name="Fouts D.E."/>
        </authorList>
    </citation>
    <scope>NUCLEOTIDE SEQUENCE [LARGE SCALE GENOMIC DNA]</scope>
    <source>
        <strain evidence="1 2">H1</strain>
    </source>
</reference>
<sequence>MWELPFSRFVKNLRNGFHLISFKVCFGVILSELNLTTERFKLSL</sequence>
<protein>
    <submittedName>
        <fullName evidence="1">Uncharacterized protein</fullName>
    </submittedName>
</protein>
<gene>
    <name evidence="1" type="ORF">LEP1GSC081_2307</name>
</gene>
<dbReference type="AlphaFoldDB" id="A0A0E2B8I7"/>
<name>A0A0E2B8I7_9LEPT</name>
<evidence type="ECO:0000313" key="2">
    <source>
        <dbReference type="Proteomes" id="UP000006253"/>
    </source>
</evidence>
<comment type="caution">
    <text evidence="1">The sequence shown here is derived from an EMBL/GenBank/DDBJ whole genome shotgun (WGS) entry which is preliminary data.</text>
</comment>
<organism evidence="1 2">
    <name type="scientific">Leptospira kirschneri str. H1</name>
    <dbReference type="NCBI Taxonomy" id="1049966"/>
    <lineage>
        <taxon>Bacteria</taxon>
        <taxon>Pseudomonadati</taxon>
        <taxon>Spirochaetota</taxon>
        <taxon>Spirochaetia</taxon>
        <taxon>Leptospirales</taxon>
        <taxon>Leptospiraceae</taxon>
        <taxon>Leptospira</taxon>
    </lineage>
</organism>
<dbReference type="EMBL" id="AHMY02000011">
    <property type="protein sequence ID" value="EKO17204.1"/>
    <property type="molecule type" value="Genomic_DNA"/>
</dbReference>